<dbReference type="SUPFAM" id="SSF57716">
    <property type="entry name" value="Glucocorticoid receptor-like (DNA-binding domain)"/>
    <property type="match status" value="1"/>
</dbReference>
<evidence type="ECO:0000256" key="3">
    <source>
        <dbReference type="ARBA" id="ARBA00022737"/>
    </source>
</evidence>
<keyword evidence="7" id="KW-0539">Nucleus</keyword>
<dbReference type="PROSITE" id="PS50157">
    <property type="entry name" value="ZINC_FINGER_C2H2_2"/>
    <property type="match status" value="5"/>
</dbReference>
<dbReference type="Gene3D" id="3.30.160.60">
    <property type="entry name" value="Classic Zinc Finger"/>
    <property type="match status" value="4"/>
</dbReference>
<dbReference type="InterPro" id="IPR050331">
    <property type="entry name" value="Zinc_finger"/>
</dbReference>
<dbReference type="GO" id="GO:0006355">
    <property type="term" value="P:regulation of DNA-templated transcription"/>
    <property type="evidence" value="ECO:0007669"/>
    <property type="project" value="UniProtKB-ARBA"/>
</dbReference>
<dbReference type="EMBL" id="HBUF01269440">
    <property type="protein sequence ID" value="CAG6684841.1"/>
    <property type="molecule type" value="Transcribed_RNA"/>
</dbReference>
<feature type="domain" description="ZAD" evidence="12">
    <location>
        <begin position="6"/>
        <end position="86"/>
    </location>
</feature>
<evidence type="ECO:0000256" key="4">
    <source>
        <dbReference type="ARBA" id="ARBA00022771"/>
    </source>
</evidence>
<dbReference type="InterPro" id="IPR012934">
    <property type="entry name" value="Znf_AD"/>
</dbReference>
<feature type="binding site" evidence="9">
    <location>
        <position position="59"/>
    </location>
    <ligand>
        <name>Zn(2+)</name>
        <dbReference type="ChEBI" id="CHEBI:29105"/>
    </ligand>
</feature>
<dbReference type="SUPFAM" id="SSF57667">
    <property type="entry name" value="beta-beta-alpha zinc fingers"/>
    <property type="match status" value="3"/>
</dbReference>
<feature type="domain" description="C2H2-type" evidence="11">
    <location>
        <begin position="471"/>
        <end position="498"/>
    </location>
</feature>
<evidence type="ECO:0000256" key="8">
    <source>
        <dbReference type="PROSITE-ProRule" id="PRU00042"/>
    </source>
</evidence>
<evidence type="ECO:0000256" key="7">
    <source>
        <dbReference type="ARBA" id="ARBA00023242"/>
    </source>
</evidence>
<feature type="domain" description="C2H2-type" evidence="11">
    <location>
        <begin position="416"/>
        <end position="443"/>
    </location>
</feature>
<evidence type="ECO:0000256" key="2">
    <source>
        <dbReference type="ARBA" id="ARBA00022723"/>
    </source>
</evidence>
<dbReference type="PROSITE" id="PS51915">
    <property type="entry name" value="ZAD"/>
    <property type="match status" value="1"/>
</dbReference>
<feature type="region of interest" description="Disordered" evidence="10">
    <location>
        <begin position="148"/>
        <end position="171"/>
    </location>
</feature>
<dbReference type="GO" id="GO:0005634">
    <property type="term" value="C:nucleus"/>
    <property type="evidence" value="ECO:0007669"/>
    <property type="project" value="UniProtKB-SubCell"/>
</dbReference>
<evidence type="ECO:0000256" key="1">
    <source>
        <dbReference type="ARBA" id="ARBA00004123"/>
    </source>
</evidence>
<evidence type="ECO:0000256" key="10">
    <source>
        <dbReference type="SAM" id="MobiDB-lite"/>
    </source>
</evidence>
<comment type="subcellular location">
    <subcellularLocation>
        <location evidence="1">Nucleus</location>
    </subcellularLocation>
</comment>
<sequence length="552" mass="62309">MMEAETICRLCALECQPGRCVELFDKDTGEHLFQGLVIKIRRYLRIKVHKDDGLPQQMCLVCKEKLLDFQKFSIGARRTQAKLRSKKTTAALDDAIELPAKSTSILHAILSQTQTTDAPPSSKRLGSPPPLVPLVSTSYTATDSIATDTQVEPNSEPVPNKDCGSPPAVSDSLPAVLKEEVHDSSYDDITNVTIKEEPLDTFDEEFEAHYQEEMEKVTIKEEVTDEEDLEVTLDPAIFLDRDDNSNSNTVTLTQPPDAKLLTPNTRNSAPLPGSSKDSSPQTGGITLKKISQLKNNTVRTRTRTVFLDKKNGPKPYQCAICPRGYNSDIGLQNHLWSHRKILKSSDTGNKNTNWELLTGWRKERITASNLLTYNNAMFSSEIRSDNLYQCPLCCKKINTKANLRRHLQAHKPKGKHTCQICYRVFKSEINLTRHIESHDSQELSCTHCNRVYPTNSTLRAHMISHSSERPYNCPYCDKNFKRNQDLKFHLNQHTGERPYKCAFCPKTFASSGNCFSHRKRMHPTESASEVIEDLNLNDVVLSLDAETKDAQK</sequence>
<dbReference type="GO" id="GO:0008270">
    <property type="term" value="F:zinc ion binding"/>
    <property type="evidence" value="ECO:0007669"/>
    <property type="project" value="UniProtKB-UniRule"/>
</dbReference>
<dbReference type="InterPro" id="IPR036236">
    <property type="entry name" value="Znf_C2H2_sf"/>
</dbReference>
<dbReference type="SMART" id="SM00868">
    <property type="entry name" value="zf-AD"/>
    <property type="match status" value="1"/>
</dbReference>
<feature type="region of interest" description="Disordered" evidence="10">
    <location>
        <begin position="113"/>
        <end position="133"/>
    </location>
</feature>
<dbReference type="Pfam" id="PF12874">
    <property type="entry name" value="zf-met"/>
    <property type="match status" value="1"/>
</dbReference>
<dbReference type="FunFam" id="3.30.160.60:FF:002343">
    <property type="entry name" value="Zinc finger protein 33A"/>
    <property type="match status" value="1"/>
</dbReference>
<feature type="domain" description="C2H2-type" evidence="11">
    <location>
        <begin position="443"/>
        <end position="470"/>
    </location>
</feature>
<dbReference type="GO" id="GO:0003677">
    <property type="term" value="F:DNA binding"/>
    <property type="evidence" value="ECO:0007669"/>
    <property type="project" value="UniProtKB-KW"/>
</dbReference>
<dbReference type="Gene3D" id="3.40.1800.20">
    <property type="match status" value="1"/>
</dbReference>
<feature type="domain" description="C2H2-type" evidence="11">
    <location>
        <begin position="499"/>
        <end position="527"/>
    </location>
</feature>
<name>A0A8D8TD68_9HEMI</name>
<dbReference type="InterPro" id="IPR013087">
    <property type="entry name" value="Znf_C2H2_type"/>
</dbReference>
<feature type="binding site" evidence="9">
    <location>
        <position position="62"/>
    </location>
    <ligand>
        <name>Zn(2+)</name>
        <dbReference type="ChEBI" id="CHEBI:29105"/>
    </ligand>
</feature>
<feature type="compositionally biased region" description="Polar residues" evidence="10">
    <location>
        <begin position="275"/>
        <end position="284"/>
    </location>
</feature>
<dbReference type="Pfam" id="PF07776">
    <property type="entry name" value="zf-AD"/>
    <property type="match status" value="1"/>
</dbReference>
<keyword evidence="3" id="KW-0677">Repeat</keyword>
<feature type="region of interest" description="Disordered" evidence="10">
    <location>
        <begin position="236"/>
        <end position="286"/>
    </location>
</feature>
<dbReference type="SMART" id="SM00355">
    <property type="entry name" value="ZnF_C2H2"/>
    <property type="match status" value="6"/>
</dbReference>
<evidence type="ECO:0000256" key="5">
    <source>
        <dbReference type="ARBA" id="ARBA00022833"/>
    </source>
</evidence>
<dbReference type="PANTHER" id="PTHR16515">
    <property type="entry name" value="PR DOMAIN ZINC FINGER PROTEIN"/>
    <property type="match status" value="1"/>
</dbReference>
<feature type="domain" description="C2H2-type" evidence="11">
    <location>
        <begin position="388"/>
        <end position="415"/>
    </location>
</feature>
<organism evidence="13">
    <name type="scientific">Cacopsylla melanoneura</name>
    <dbReference type="NCBI Taxonomy" id="428564"/>
    <lineage>
        <taxon>Eukaryota</taxon>
        <taxon>Metazoa</taxon>
        <taxon>Ecdysozoa</taxon>
        <taxon>Arthropoda</taxon>
        <taxon>Hexapoda</taxon>
        <taxon>Insecta</taxon>
        <taxon>Pterygota</taxon>
        <taxon>Neoptera</taxon>
        <taxon>Paraneoptera</taxon>
        <taxon>Hemiptera</taxon>
        <taxon>Sternorrhyncha</taxon>
        <taxon>Psylloidea</taxon>
        <taxon>Psyllidae</taxon>
        <taxon>Psyllinae</taxon>
        <taxon>Cacopsylla</taxon>
    </lineage>
</organism>
<protein>
    <submittedName>
        <fullName evidence="13">Zinc finger protein 358</fullName>
    </submittedName>
</protein>
<keyword evidence="6" id="KW-0238">DNA-binding</keyword>
<feature type="binding site" evidence="9">
    <location>
        <position position="11"/>
    </location>
    <ligand>
        <name>Zn(2+)</name>
        <dbReference type="ChEBI" id="CHEBI:29105"/>
    </ligand>
</feature>
<dbReference type="PROSITE" id="PS00028">
    <property type="entry name" value="ZINC_FINGER_C2H2_1"/>
    <property type="match status" value="6"/>
</dbReference>
<feature type="binding site" evidence="9">
    <location>
        <position position="8"/>
    </location>
    <ligand>
        <name>Zn(2+)</name>
        <dbReference type="ChEBI" id="CHEBI:29105"/>
    </ligand>
</feature>
<dbReference type="Pfam" id="PF13894">
    <property type="entry name" value="zf-C2H2_4"/>
    <property type="match status" value="1"/>
</dbReference>
<keyword evidence="5 9" id="KW-0862">Zinc</keyword>
<feature type="compositionally biased region" description="Polar residues" evidence="10">
    <location>
        <begin position="245"/>
        <end position="254"/>
    </location>
</feature>
<evidence type="ECO:0000313" key="13">
    <source>
        <dbReference type="EMBL" id="CAG6684841.1"/>
    </source>
</evidence>
<keyword evidence="2 9" id="KW-0479">Metal-binding</keyword>
<accession>A0A8D8TD68</accession>
<evidence type="ECO:0000256" key="6">
    <source>
        <dbReference type="ARBA" id="ARBA00023125"/>
    </source>
</evidence>
<proteinExistence type="predicted"/>
<dbReference type="AlphaFoldDB" id="A0A8D8TD68"/>
<keyword evidence="4 8" id="KW-0863">Zinc-finger</keyword>
<evidence type="ECO:0000256" key="9">
    <source>
        <dbReference type="PROSITE-ProRule" id="PRU01263"/>
    </source>
</evidence>
<dbReference type="Pfam" id="PF00096">
    <property type="entry name" value="zf-C2H2"/>
    <property type="match status" value="2"/>
</dbReference>
<evidence type="ECO:0000259" key="12">
    <source>
        <dbReference type="PROSITE" id="PS51915"/>
    </source>
</evidence>
<reference evidence="13" key="1">
    <citation type="submission" date="2021-05" db="EMBL/GenBank/DDBJ databases">
        <authorList>
            <person name="Alioto T."/>
            <person name="Alioto T."/>
            <person name="Gomez Garrido J."/>
        </authorList>
    </citation>
    <scope>NUCLEOTIDE SEQUENCE</scope>
</reference>
<dbReference type="PANTHER" id="PTHR16515:SF49">
    <property type="entry name" value="GASTRULA ZINC FINGER PROTEIN XLCGF49.1-LIKE-RELATED"/>
    <property type="match status" value="1"/>
</dbReference>
<evidence type="ECO:0000259" key="11">
    <source>
        <dbReference type="PROSITE" id="PS50157"/>
    </source>
</evidence>